<dbReference type="GO" id="GO:0052855">
    <property type="term" value="F:ADP-dependent NAD(P)H-hydrate dehydratase activity"/>
    <property type="evidence" value="ECO:0007669"/>
    <property type="project" value="UniProtKB-UniRule"/>
</dbReference>
<keyword evidence="7 17" id="KW-0067">ATP-binding</keyword>
<dbReference type="HAMAP" id="MF_01966">
    <property type="entry name" value="NADHX_epimerase"/>
    <property type="match status" value="1"/>
</dbReference>
<dbReference type="RefSeq" id="WP_055439702.1">
    <property type="nucleotide sequence ID" value="NZ_CYHB01000008.1"/>
</dbReference>
<evidence type="ECO:0000259" key="21">
    <source>
        <dbReference type="PROSITE" id="PS51385"/>
    </source>
</evidence>
<feature type="binding site" evidence="17">
    <location>
        <position position="324"/>
    </location>
    <ligand>
        <name>(6S)-NADPHX</name>
        <dbReference type="ChEBI" id="CHEBI:64076"/>
    </ligand>
</feature>
<comment type="similarity">
    <text evidence="3 19">In the N-terminal section; belongs to the NnrE/AIBP family.</text>
</comment>
<gene>
    <name evidence="17" type="primary">nnrD</name>
    <name evidence="18" type="synonym">nnrE</name>
    <name evidence="22" type="ORF">Ga0061064_2060</name>
</gene>
<dbReference type="InterPro" id="IPR036652">
    <property type="entry name" value="YjeF_N_dom_sf"/>
</dbReference>
<dbReference type="EC" id="5.1.99.6" evidence="19"/>
<dbReference type="GO" id="GO:0046496">
    <property type="term" value="P:nicotinamide nucleotide metabolic process"/>
    <property type="evidence" value="ECO:0007669"/>
    <property type="project" value="UniProtKB-UniRule"/>
</dbReference>
<feature type="binding site" evidence="17">
    <location>
        <position position="438"/>
    </location>
    <ligand>
        <name>AMP</name>
        <dbReference type="ChEBI" id="CHEBI:456215"/>
    </ligand>
</feature>
<feature type="binding site" evidence="18">
    <location>
        <position position="127"/>
    </location>
    <ligand>
        <name>K(+)</name>
        <dbReference type="ChEBI" id="CHEBI:29103"/>
    </ligand>
</feature>
<keyword evidence="13" id="KW-0511">Multifunctional enzyme</keyword>
<feature type="binding site" evidence="18">
    <location>
        <begin position="131"/>
        <end position="137"/>
    </location>
    <ligand>
        <name>(6S)-NADPHX</name>
        <dbReference type="ChEBI" id="CHEBI:64076"/>
    </ligand>
</feature>
<feature type="binding site" evidence="18">
    <location>
        <position position="64"/>
    </location>
    <ligand>
        <name>K(+)</name>
        <dbReference type="ChEBI" id="CHEBI:29103"/>
    </ligand>
</feature>
<keyword evidence="22" id="KW-0808">Transferase</keyword>
<comment type="catalytic activity">
    <reaction evidence="2 18 19">
        <text>(6R)-NADPHX = (6S)-NADPHX</text>
        <dbReference type="Rhea" id="RHEA:32227"/>
        <dbReference type="ChEBI" id="CHEBI:64076"/>
        <dbReference type="ChEBI" id="CHEBI:64077"/>
        <dbReference type="EC" id="5.1.99.6"/>
    </reaction>
</comment>
<dbReference type="PROSITE" id="PS01050">
    <property type="entry name" value="YJEF_C_2"/>
    <property type="match status" value="1"/>
</dbReference>
<feature type="domain" description="YjeF N-terminal" evidence="21">
    <location>
        <begin position="15"/>
        <end position="221"/>
    </location>
</feature>
<dbReference type="PROSITE" id="PS51385">
    <property type="entry name" value="YJEF_N"/>
    <property type="match status" value="1"/>
</dbReference>
<evidence type="ECO:0000256" key="16">
    <source>
        <dbReference type="ARBA" id="ARBA00049209"/>
    </source>
</evidence>
<dbReference type="InterPro" id="IPR017953">
    <property type="entry name" value="Carbohydrate_kinase_pred_CS"/>
</dbReference>
<evidence type="ECO:0000256" key="10">
    <source>
        <dbReference type="ARBA" id="ARBA00023027"/>
    </source>
</evidence>
<keyword evidence="6 17" id="KW-0547">Nucleotide-binding</keyword>
<keyword evidence="11 18" id="KW-0413">Isomerase</keyword>
<dbReference type="GO" id="GO:0016301">
    <property type="term" value="F:kinase activity"/>
    <property type="evidence" value="ECO:0007669"/>
    <property type="project" value="UniProtKB-KW"/>
</dbReference>
<dbReference type="NCBIfam" id="TIGR00196">
    <property type="entry name" value="yjeF_cterm"/>
    <property type="match status" value="1"/>
</dbReference>
<dbReference type="OrthoDB" id="9806925at2"/>
<organism evidence="22 23">
    <name type="scientific">Pseudidiomarina woesei</name>
    <dbReference type="NCBI Taxonomy" id="1381080"/>
    <lineage>
        <taxon>Bacteria</taxon>
        <taxon>Pseudomonadati</taxon>
        <taxon>Pseudomonadota</taxon>
        <taxon>Gammaproteobacteria</taxon>
        <taxon>Alteromonadales</taxon>
        <taxon>Idiomarinaceae</taxon>
        <taxon>Pseudidiomarina</taxon>
    </lineage>
</organism>
<feature type="domain" description="YjeF C-terminal" evidence="20">
    <location>
        <begin position="228"/>
        <end position="497"/>
    </location>
</feature>
<dbReference type="Pfam" id="PF03853">
    <property type="entry name" value="YjeF_N"/>
    <property type="match status" value="1"/>
</dbReference>
<keyword evidence="8 17" id="KW-0521">NADP</keyword>
<comment type="similarity">
    <text evidence="17">Belongs to the NnrD/CARKD family.</text>
</comment>
<dbReference type="SUPFAM" id="SSF53613">
    <property type="entry name" value="Ribokinase-like"/>
    <property type="match status" value="1"/>
</dbReference>
<comment type="function">
    <text evidence="18">Catalyzes the epimerization of the S- and R-forms of NAD(P)HX, a damaged form of NAD(P)H that is a result of enzymatic or heat-dependent hydration. This is a prerequisite for the S-specific NAD(P)H-hydrate dehydratase to allow the repair of both epimers of NAD(P)HX.</text>
</comment>
<dbReference type="GO" id="GO:0110051">
    <property type="term" value="P:metabolite repair"/>
    <property type="evidence" value="ECO:0007669"/>
    <property type="project" value="TreeGrafter"/>
</dbReference>
<evidence type="ECO:0000256" key="5">
    <source>
        <dbReference type="ARBA" id="ARBA00022723"/>
    </source>
</evidence>
<feature type="binding site" evidence="18">
    <location>
        <position position="164"/>
    </location>
    <ligand>
        <name>(6S)-NADPHX</name>
        <dbReference type="ChEBI" id="CHEBI:64076"/>
    </ligand>
</feature>
<comment type="similarity">
    <text evidence="4 19">In the C-terminal section; belongs to the NnrD/CARKD family.</text>
</comment>
<evidence type="ECO:0000256" key="4">
    <source>
        <dbReference type="ARBA" id="ARBA00009524"/>
    </source>
</evidence>
<dbReference type="GO" id="GO:0052856">
    <property type="term" value="F:NAD(P)HX epimerase activity"/>
    <property type="evidence" value="ECO:0007669"/>
    <property type="project" value="UniProtKB-UniRule"/>
</dbReference>
<dbReference type="InterPro" id="IPR030677">
    <property type="entry name" value="Nnr"/>
</dbReference>
<evidence type="ECO:0000313" key="23">
    <source>
        <dbReference type="Proteomes" id="UP000182598"/>
    </source>
</evidence>
<evidence type="ECO:0000256" key="8">
    <source>
        <dbReference type="ARBA" id="ARBA00022857"/>
    </source>
</evidence>
<dbReference type="Gene3D" id="3.40.50.10260">
    <property type="entry name" value="YjeF N-terminal domain"/>
    <property type="match status" value="1"/>
</dbReference>
<proteinExistence type="inferred from homology"/>
<dbReference type="EMBL" id="CYHB01000008">
    <property type="protein sequence ID" value="CUA88106.1"/>
    <property type="molecule type" value="Genomic_DNA"/>
</dbReference>
<comment type="cofactor">
    <cofactor evidence="17">
        <name>Mg(2+)</name>
        <dbReference type="ChEBI" id="CHEBI:18420"/>
    </cofactor>
</comment>
<feature type="binding site" evidence="17">
    <location>
        <position position="373"/>
    </location>
    <ligand>
        <name>(6S)-NADPHX</name>
        <dbReference type="ChEBI" id="CHEBI:64076"/>
    </ligand>
</feature>
<keyword evidence="22" id="KW-0418">Kinase</keyword>
<comment type="cofactor">
    <cofactor evidence="18 19">
        <name>K(+)</name>
        <dbReference type="ChEBI" id="CHEBI:29103"/>
    </cofactor>
    <text evidence="18 19">Binds 1 potassium ion per subunit.</text>
</comment>
<dbReference type="GO" id="GO:0005524">
    <property type="term" value="F:ATP binding"/>
    <property type="evidence" value="ECO:0007669"/>
    <property type="project" value="UniProtKB-UniRule"/>
</dbReference>
<evidence type="ECO:0000256" key="9">
    <source>
        <dbReference type="ARBA" id="ARBA00022958"/>
    </source>
</evidence>
<dbReference type="AlphaFoldDB" id="A0A0K6HB65"/>
<name>A0A0K6HB65_9GAMM</name>
<comment type="catalytic activity">
    <reaction evidence="16 17 19">
        <text>(6S)-NADPHX + ADP = AMP + phosphate + NADPH + H(+)</text>
        <dbReference type="Rhea" id="RHEA:32235"/>
        <dbReference type="ChEBI" id="CHEBI:15378"/>
        <dbReference type="ChEBI" id="CHEBI:43474"/>
        <dbReference type="ChEBI" id="CHEBI:57783"/>
        <dbReference type="ChEBI" id="CHEBI:64076"/>
        <dbReference type="ChEBI" id="CHEBI:456215"/>
        <dbReference type="ChEBI" id="CHEBI:456216"/>
        <dbReference type="EC" id="4.2.1.136"/>
    </reaction>
</comment>
<comment type="subunit">
    <text evidence="17">Homotetramer.</text>
</comment>
<dbReference type="NCBIfam" id="TIGR00197">
    <property type="entry name" value="yjeF_nterm"/>
    <property type="match status" value="1"/>
</dbReference>
<comment type="similarity">
    <text evidence="18">Belongs to the NnrE/AIBP family.</text>
</comment>
<dbReference type="InterPro" id="IPR004443">
    <property type="entry name" value="YjeF_N_dom"/>
</dbReference>
<dbReference type="PANTHER" id="PTHR12592:SF0">
    <property type="entry name" value="ATP-DEPENDENT (S)-NAD(P)H-HYDRATE DEHYDRATASE"/>
    <property type="match status" value="1"/>
</dbReference>
<dbReference type="Pfam" id="PF01256">
    <property type="entry name" value="Carb_kinase"/>
    <property type="match status" value="1"/>
</dbReference>
<dbReference type="Gene3D" id="3.40.1190.20">
    <property type="match status" value="1"/>
</dbReference>
<keyword evidence="23" id="KW-1185">Reference proteome</keyword>
<dbReference type="Proteomes" id="UP000182598">
    <property type="component" value="Unassembled WGS sequence"/>
</dbReference>
<dbReference type="SUPFAM" id="SSF64153">
    <property type="entry name" value="YjeF N-terminal domain-like"/>
    <property type="match status" value="1"/>
</dbReference>
<dbReference type="InterPro" id="IPR000631">
    <property type="entry name" value="CARKD"/>
</dbReference>
<dbReference type="EC" id="4.2.1.136" evidence="19"/>
<comment type="function">
    <text evidence="17">Catalyzes the dehydration of the S-form of NAD(P)HX at the expense of ADP, which is converted to AMP. Together with NAD(P)HX epimerase, which catalyzes the epimerization of the S- and R-forms, the enzyme allows the repair of both epimers of NAD(P)HX, a damaged form of NAD(P)H that is a result of enzymatic or heat-dependent hydration.</text>
</comment>
<sequence>MSADYSTMIYTTEQVRNGERAAAESLDISMAQLMQRAAQACLLAIQGQQPPPARVLILCGPGNNGGDGWVLARLAQQQGYQVQVAAAAPQSALAKHAAAAWHDLGQPSLALNKLENHHFQAQDIVVDALLGSGLSRELDGEFKRVVELVNQCAEQYSNWVLSVDVPTGLNSDTGQPQPIAVYSHTTVTMVALKLGLVTGLAANYCGAIELADLGIATTFYKQPPSLRAISSQCAEQQLSPRRKASHKGNFGHLLIVAGGPGMSGAAVLAGQAALRCGAGKVSVACHPQSQQVIAMQQPELMVHSVTDDLQPLLAKADAVVIGPGLGQSAWAHQLVSTVAKWYGPVVWDADALNRLAELTLSKPAQSTWYFTPHPGEAARLLHTSTTEVNADRLTALTKLCQNFQAQVLLKGAGTLVQTSSQRWVCRRGSPALASGGSGDVLSGIVGALIAQGVATDSVLPLAAWLHAVAGELAARDGERGTLASDIIAELRALVNPWQVIDK</sequence>
<evidence type="ECO:0000256" key="3">
    <source>
        <dbReference type="ARBA" id="ARBA00006001"/>
    </source>
</evidence>
<keyword evidence="12 17" id="KW-0456">Lyase</keyword>
<comment type="catalytic activity">
    <reaction evidence="1 18 19">
        <text>(6R)-NADHX = (6S)-NADHX</text>
        <dbReference type="Rhea" id="RHEA:32215"/>
        <dbReference type="ChEBI" id="CHEBI:64074"/>
        <dbReference type="ChEBI" id="CHEBI:64075"/>
        <dbReference type="EC" id="5.1.99.6"/>
    </reaction>
</comment>
<keyword evidence="9 18" id="KW-0630">Potassium</keyword>
<evidence type="ECO:0000256" key="6">
    <source>
        <dbReference type="ARBA" id="ARBA00022741"/>
    </source>
</evidence>
<evidence type="ECO:0000256" key="15">
    <source>
        <dbReference type="ARBA" id="ARBA00048238"/>
    </source>
</evidence>
<evidence type="ECO:0000256" key="17">
    <source>
        <dbReference type="HAMAP-Rule" id="MF_01965"/>
    </source>
</evidence>
<comment type="catalytic activity">
    <reaction evidence="15 17 19">
        <text>(6S)-NADHX + ADP = AMP + phosphate + NADH + H(+)</text>
        <dbReference type="Rhea" id="RHEA:32223"/>
        <dbReference type="ChEBI" id="CHEBI:15378"/>
        <dbReference type="ChEBI" id="CHEBI:43474"/>
        <dbReference type="ChEBI" id="CHEBI:57945"/>
        <dbReference type="ChEBI" id="CHEBI:64074"/>
        <dbReference type="ChEBI" id="CHEBI:456215"/>
        <dbReference type="ChEBI" id="CHEBI:456216"/>
        <dbReference type="EC" id="4.2.1.136"/>
    </reaction>
</comment>
<dbReference type="HAMAP" id="MF_01965">
    <property type="entry name" value="NADHX_dehydratase"/>
    <property type="match status" value="1"/>
</dbReference>
<dbReference type="PROSITE" id="PS51383">
    <property type="entry name" value="YJEF_C_3"/>
    <property type="match status" value="1"/>
</dbReference>
<evidence type="ECO:0000256" key="19">
    <source>
        <dbReference type="PIRNR" id="PIRNR017184"/>
    </source>
</evidence>
<evidence type="ECO:0000256" key="13">
    <source>
        <dbReference type="ARBA" id="ARBA00023268"/>
    </source>
</evidence>
<evidence type="ECO:0000313" key="22">
    <source>
        <dbReference type="EMBL" id="CUA88106.1"/>
    </source>
</evidence>
<dbReference type="PANTHER" id="PTHR12592">
    <property type="entry name" value="ATP-DEPENDENT (S)-NAD(P)H-HYDRATE DEHYDRATASE FAMILY MEMBER"/>
    <property type="match status" value="1"/>
</dbReference>
<evidence type="ECO:0000256" key="18">
    <source>
        <dbReference type="HAMAP-Rule" id="MF_01966"/>
    </source>
</evidence>
<keyword evidence="10 17" id="KW-0520">NAD</keyword>
<evidence type="ECO:0000256" key="2">
    <source>
        <dbReference type="ARBA" id="ARBA00000909"/>
    </source>
</evidence>
<protein>
    <recommendedName>
        <fullName evidence="19">Bifunctional NAD(P)H-hydrate repair enzyme</fullName>
    </recommendedName>
    <alternativeName>
        <fullName evidence="19">Nicotinamide nucleotide repair protein</fullName>
    </alternativeName>
    <domain>
        <recommendedName>
            <fullName evidence="19">ADP-dependent (S)-NAD(P)H-hydrate dehydratase</fullName>
            <ecNumber evidence="19">4.2.1.136</ecNumber>
        </recommendedName>
        <alternativeName>
            <fullName evidence="19">ADP-dependent NAD(P)HX dehydratase</fullName>
        </alternativeName>
    </domain>
    <domain>
        <recommendedName>
            <fullName evidence="19">NAD(P)H-hydrate epimerase</fullName>
            <ecNumber evidence="19">5.1.99.6</ecNumber>
        </recommendedName>
    </domain>
</protein>
<evidence type="ECO:0000256" key="11">
    <source>
        <dbReference type="ARBA" id="ARBA00023235"/>
    </source>
</evidence>
<keyword evidence="5 18" id="KW-0479">Metal-binding</keyword>
<evidence type="ECO:0000256" key="14">
    <source>
        <dbReference type="ARBA" id="ARBA00025153"/>
    </source>
</evidence>
<reference evidence="23" key="1">
    <citation type="submission" date="2015-08" db="EMBL/GenBank/DDBJ databases">
        <authorList>
            <person name="Varghese N."/>
        </authorList>
    </citation>
    <scope>NUCLEOTIDE SEQUENCE [LARGE SCALE GENOMIC DNA]</scope>
    <source>
        <strain evidence="23">DSM 27808</strain>
    </source>
</reference>
<accession>A0A0K6HB65</accession>
<feature type="binding site" evidence="17">
    <location>
        <position position="439"/>
    </location>
    <ligand>
        <name>(6S)-NADPHX</name>
        <dbReference type="ChEBI" id="CHEBI:64076"/>
    </ligand>
</feature>
<feature type="binding site" evidence="18">
    <location>
        <position position="167"/>
    </location>
    <ligand>
        <name>K(+)</name>
        <dbReference type="ChEBI" id="CHEBI:29103"/>
    </ligand>
</feature>
<dbReference type="CDD" id="cd01171">
    <property type="entry name" value="YXKO-related"/>
    <property type="match status" value="1"/>
</dbReference>
<dbReference type="InterPro" id="IPR029056">
    <property type="entry name" value="Ribokinase-like"/>
</dbReference>
<comment type="caution">
    <text evidence="18">Lacks conserved residue(s) required for the propagation of feature annotation.</text>
</comment>
<feature type="binding site" evidence="17">
    <location>
        <position position="265"/>
    </location>
    <ligand>
        <name>(6S)-NADPHX</name>
        <dbReference type="ChEBI" id="CHEBI:64076"/>
    </ligand>
</feature>
<dbReference type="GO" id="GO:0046872">
    <property type="term" value="F:metal ion binding"/>
    <property type="evidence" value="ECO:0007669"/>
    <property type="project" value="UniProtKB-UniRule"/>
</dbReference>
<evidence type="ECO:0000256" key="1">
    <source>
        <dbReference type="ARBA" id="ARBA00000013"/>
    </source>
</evidence>
<evidence type="ECO:0000259" key="20">
    <source>
        <dbReference type="PROSITE" id="PS51383"/>
    </source>
</evidence>
<feature type="binding site" evidence="17">
    <location>
        <begin position="410"/>
        <end position="414"/>
    </location>
    <ligand>
        <name>AMP</name>
        <dbReference type="ChEBI" id="CHEBI:456215"/>
    </ligand>
</feature>
<evidence type="ECO:0000256" key="12">
    <source>
        <dbReference type="ARBA" id="ARBA00023239"/>
    </source>
</evidence>
<dbReference type="PIRSF" id="PIRSF017184">
    <property type="entry name" value="Nnr"/>
    <property type="match status" value="1"/>
</dbReference>
<comment type="function">
    <text evidence="14 19">Bifunctional enzyme that catalyzes the epimerization of the S- and R-forms of NAD(P)HX and the dehydration of the S-form of NAD(P)HX at the expense of ADP, which is converted to AMP. This allows the repair of both epimers of NAD(P)HX, a damaged form of NAD(P)H that is a result of enzymatic or heat-dependent hydration.</text>
</comment>
<feature type="binding site" evidence="18">
    <location>
        <begin position="63"/>
        <end position="67"/>
    </location>
    <ligand>
        <name>(6S)-NADPHX</name>
        <dbReference type="ChEBI" id="CHEBI:64076"/>
    </ligand>
</feature>
<evidence type="ECO:0000256" key="7">
    <source>
        <dbReference type="ARBA" id="ARBA00022840"/>
    </source>
</evidence>